<dbReference type="RefSeq" id="XP_056474609.1">
    <property type="nucleotide sequence ID" value="XM_056618450.1"/>
</dbReference>
<evidence type="ECO:0000313" key="1">
    <source>
        <dbReference type="EMBL" id="KAJ5098955.1"/>
    </source>
</evidence>
<organism evidence="1 2">
    <name type="scientific">Penicillium argentinense</name>
    <dbReference type="NCBI Taxonomy" id="1131581"/>
    <lineage>
        <taxon>Eukaryota</taxon>
        <taxon>Fungi</taxon>
        <taxon>Dikarya</taxon>
        <taxon>Ascomycota</taxon>
        <taxon>Pezizomycotina</taxon>
        <taxon>Eurotiomycetes</taxon>
        <taxon>Eurotiomycetidae</taxon>
        <taxon>Eurotiales</taxon>
        <taxon>Aspergillaceae</taxon>
        <taxon>Penicillium</taxon>
    </lineage>
</organism>
<dbReference type="OrthoDB" id="5400577at2759"/>
<dbReference type="AlphaFoldDB" id="A0A9W9KAF1"/>
<keyword evidence="2" id="KW-1185">Reference proteome</keyword>
<dbReference type="EMBL" id="JAPQKI010000005">
    <property type="protein sequence ID" value="KAJ5098955.1"/>
    <property type="molecule type" value="Genomic_DNA"/>
</dbReference>
<gene>
    <name evidence="1" type="ORF">N7532_005956</name>
</gene>
<comment type="caution">
    <text evidence="1">The sequence shown here is derived from an EMBL/GenBank/DDBJ whole genome shotgun (WGS) entry which is preliminary data.</text>
</comment>
<dbReference type="Proteomes" id="UP001149074">
    <property type="component" value="Unassembled WGS sequence"/>
</dbReference>
<name>A0A9W9KAF1_9EURO</name>
<proteinExistence type="predicted"/>
<evidence type="ECO:0000313" key="2">
    <source>
        <dbReference type="Proteomes" id="UP001149074"/>
    </source>
</evidence>
<reference evidence="1" key="1">
    <citation type="submission" date="2022-11" db="EMBL/GenBank/DDBJ databases">
        <authorList>
            <person name="Petersen C."/>
        </authorList>
    </citation>
    <scope>NUCLEOTIDE SEQUENCE</scope>
    <source>
        <strain evidence="1">IBT 30761</strain>
    </source>
</reference>
<sequence length="191" mass="22216">MTSLKKPGLRNVTAEGPQDVPLDIQRLSELLREIVTTARCSKLHYPQKPEVLYSDKELSFNEILLILEDLKPHCERDFDVVYLPNKRPIQGRCLARDCHEGIKRLKKSDRSAHIRVSDVRLLWIFESQSQISSEIIARLTSDNLALQGGRIRYTVIRPGYYPFCLWNKDATAEDRLDYLLNSRNLKQHIEE</sequence>
<dbReference type="GeneID" id="81357429"/>
<accession>A0A9W9KAF1</accession>
<protein>
    <submittedName>
        <fullName evidence="1">Uncharacterized protein</fullName>
    </submittedName>
</protein>
<reference evidence="1" key="2">
    <citation type="journal article" date="2023" name="IMA Fungus">
        <title>Comparative genomic study of the Penicillium genus elucidates a diverse pangenome and 15 lateral gene transfer events.</title>
        <authorList>
            <person name="Petersen C."/>
            <person name="Sorensen T."/>
            <person name="Nielsen M.R."/>
            <person name="Sondergaard T.E."/>
            <person name="Sorensen J.L."/>
            <person name="Fitzpatrick D.A."/>
            <person name="Frisvad J.C."/>
            <person name="Nielsen K.L."/>
        </authorList>
    </citation>
    <scope>NUCLEOTIDE SEQUENCE</scope>
    <source>
        <strain evidence="1">IBT 30761</strain>
    </source>
</reference>